<proteinExistence type="predicted"/>
<keyword evidence="2" id="KW-1185">Reference proteome</keyword>
<reference evidence="1 2" key="1">
    <citation type="submission" date="2015-05" db="EMBL/GenBank/DDBJ databases">
        <title>Genome sequencing and analysis of members of genus Stenotrophomonas.</title>
        <authorList>
            <person name="Patil P.P."/>
            <person name="Midha S."/>
            <person name="Patil P.B."/>
        </authorList>
    </citation>
    <scope>NUCLEOTIDE SEQUENCE [LARGE SCALE GENOMIC DNA]</scope>
    <source>
        <strain evidence="1 2">DSM 21508</strain>
    </source>
</reference>
<dbReference type="PATRIC" id="fig|517011.3.peg.512"/>
<comment type="caution">
    <text evidence="1">The sequence shown here is derived from an EMBL/GenBank/DDBJ whole genome shotgun (WGS) entry which is preliminary data.</text>
</comment>
<evidence type="ECO:0000313" key="1">
    <source>
        <dbReference type="EMBL" id="KRG75315.1"/>
    </source>
</evidence>
<name>A0A0R0DDF1_9GAMM</name>
<dbReference type="Gene3D" id="2.40.110.10">
    <property type="entry name" value="Butyryl-CoA Dehydrogenase, subunit A, domain 2"/>
    <property type="match status" value="1"/>
</dbReference>
<dbReference type="InterPro" id="IPR009100">
    <property type="entry name" value="AcylCoA_DH/oxidase_NM_dom_sf"/>
</dbReference>
<dbReference type="AlphaFoldDB" id="A0A0R0DDF1"/>
<dbReference type="Proteomes" id="UP000051386">
    <property type="component" value="Unassembled WGS sequence"/>
</dbReference>
<organism evidence="1 2">
    <name type="scientific">Stenotrophomonas chelatiphaga</name>
    <dbReference type="NCBI Taxonomy" id="517011"/>
    <lineage>
        <taxon>Bacteria</taxon>
        <taxon>Pseudomonadati</taxon>
        <taxon>Pseudomonadota</taxon>
        <taxon>Gammaproteobacteria</taxon>
        <taxon>Lysobacterales</taxon>
        <taxon>Lysobacteraceae</taxon>
        <taxon>Stenotrophomonas</taxon>
    </lineage>
</organism>
<dbReference type="GO" id="GO:0016627">
    <property type="term" value="F:oxidoreductase activity, acting on the CH-CH group of donors"/>
    <property type="evidence" value="ECO:0007669"/>
    <property type="project" value="InterPro"/>
</dbReference>
<dbReference type="EMBL" id="LDJK01000014">
    <property type="protein sequence ID" value="KRG75315.1"/>
    <property type="molecule type" value="Genomic_DNA"/>
</dbReference>
<accession>A0A0R0DDF1</accession>
<evidence type="ECO:0000313" key="2">
    <source>
        <dbReference type="Proteomes" id="UP000051386"/>
    </source>
</evidence>
<gene>
    <name evidence="1" type="ORF">ABB28_05230</name>
</gene>
<dbReference type="SUPFAM" id="SSF56645">
    <property type="entry name" value="Acyl-CoA dehydrogenase NM domain-like"/>
    <property type="match status" value="1"/>
</dbReference>
<protein>
    <submittedName>
        <fullName evidence="1">Acyl-CoA dehydrogenase</fullName>
    </submittedName>
</protein>
<sequence length="320" mass="33873">MDRLSDHAAPALEAAAREVMAGQPCLPLPGRGHTLARWRELAAIAARDLCLAKVLEAHYDAQAILSDLHAAPLDRQSLAAVWAAEGPQATLVFDPATGTVSGDKPWCSGAGLVDIALVTARGPEGSQLLRIHADAAGIRLRPQTWHATGMGGIPSGCVQFTDVPAEPVGKPGAYLSRPGFWHGGAGIAACWYGAAAALAAPLQRSPRVAGDAQTASLLGQVDMRLQSAAALMRELAAWIDAMPTAPHQADVLRVRSVVERTCTSVLDAVARALGPGPMCLDDDHARRWSDLTVFIRQSHADRDWAELGRAVQAQERPWTL</sequence>
<dbReference type="RefSeq" id="WP_083491937.1">
    <property type="nucleotide sequence ID" value="NZ_LDJK01000014.1"/>
</dbReference>
<dbReference type="InterPro" id="IPR046373">
    <property type="entry name" value="Acyl-CoA_Oxase/DH_mid-dom_sf"/>
</dbReference>